<dbReference type="Proteomes" id="UP000515978">
    <property type="component" value="Genome"/>
</dbReference>
<evidence type="ECO:0000313" key="2">
    <source>
        <dbReference type="Proteomes" id="UP000515978"/>
    </source>
</evidence>
<accession>A0A7G8LH31</accession>
<evidence type="ECO:0000313" key="1">
    <source>
        <dbReference type="EMBL" id="QNJ56553.1"/>
    </source>
</evidence>
<protein>
    <submittedName>
        <fullName evidence="1">Uncharacterized protein</fullName>
    </submittedName>
</protein>
<reference evidence="2" key="1">
    <citation type="submission" date="2020-06" db="EMBL/GenBank/DDBJ databases">
        <authorList>
            <person name="Elezi E."/>
            <person name="DeCiucis M.A."/>
            <person name="Improta C.A."/>
            <person name="Lewis D."/>
            <person name="Lynch B.R."/>
            <person name="Myers T.S."/>
            <person name="Rokas S."/>
            <person name="Vargas L.D."/>
            <person name="Edgington N.P."/>
            <person name="Garlena R.A."/>
            <person name="Russell D.A."/>
            <person name="Pope W.H."/>
            <person name="Jacobs-Sera D."/>
            <person name="Hatfull G.F."/>
        </authorList>
    </citation>
    <scope>NUCLEOTIDE SEQUENCE [LARGE SCALE GENOMIC DNA]</scope>
</reference>
<organism evidence="1 2">
    <name type="scientific">Arthrobacter phage Elezi</name>
    <dbReference type="NCBI Taxonomy" id="2762410"/>
    <lineage>
        <taxon>Viruses</taxon>
        <taxon>Duplodnaviria</taxon>
        <taxon>Heunggongvirae</taxon>
        <taxon>Uroviricota</taxon>
        <taxon>Caudoviricetes</taxon>
        <taxon>Casidaviridae</taxon>
        <taxon>Yangvirus</taxon>
        <taxon>Yangvirus elezi</taxon>
    </lineage>
</organism>
<dbReference type="GeneID" id="77954419"/>
<name>A0A7G8LH31_9CAUD</name>
<dbReference type="RefSeq" id="YP_010678031.1">
    <property type="nucleotide sequence ID" value="NC_071029.1"/>
</dbReference>
<sequence>MNLGERAYRHNHVAKLRRARTYRADVRDKYDRYADYCLRYLIRHYRNAPIIHNGRKPKK</sequence>
<dbReference type="EMBL" id="MT639653">
    <property type="protein sequence ID" value="QNJ56553.1"/>
    <property type="molecule type" value="Genomic_DNA"/>
</dbReference>
<gene>
    <name evidence="1" type="primary">53</name>
    <name evidence="1" type="ORF">SEA_ELEZI_53</name>
</gene>
<keyword evidence="2" id="KW-1185">Reference proteome</keyword>
<dbReference type="KEGG" id="vg:77954419"/>
<proteinExistence type="predicted"/>